<evidence type="ECO:0000259" key="1">
    <source>
        <dbReference type="Pfam" id="PF14214"/>
    </source>
</evidence>
<organism evidence="2 3">
    <name type="scientific">Aphis glycines</name>
    <name type="common">Soybean aphid</name>
    <dbReference type="NCBI Taxonomy" id="307491"/>
    <lineage>
        <taxon>Eukaryota</taxon>
        <taxon>Metazoa</taxon>
        <taxon>Ecdysozoa</taxon>
        <taxon>Arthropoda</taxon>
        <taxon>Hexapoda</taxon>
        <taxon>Insecta</taxon>
        <taxon>Pterygota</taxon>
        <taxon>Neoptera</taxon>
        <taxon>Paraneoptera</taxon>
        <taxon>Hemiptera</taxon>
        <taxon>Sternorrhyncha</taxon>
        <taxon>Aphidomorpha</taxon>
        <taxon>Aphidoidea</taxon>
        <taxon>Aphididae</taxon>
        <taxon>Aphidini</taxon>
        <taxon>Aphis</taxon>
        <taxon>Aphis</taxon>
    </lineage>
</organism>
<proteinExistence type="predicted"/>
<dbReference type="OrthoDB" id="6627885at2759"/>
<dbReference type="AlphaFoldDB" id="A0A6G0SXY3"/>
<dbReference type="EMBL" id="VYZN01001098">
    <property type="protein sequence ID" value="KAE9522517.1"/>
    <property type="molecule type" value="Genomic_DNA"/>
</dbReference>
<dbReference type="PANTHER" id="PTHR45786">
    <property type="entry name" value="DNA BINDING PROTEIN-LIKE"/>
    <property type="match status" value="1"/>
</dbReference>
<evidence type="ECO:0000313" key="3">
    <source>
        <dbReference type="Proteomes" id="UP000475862"/>
    </source>
</evidence>
<feature type="domain" description="Helitron helicase-like" evidence="1">
    <location>
        <begin position="167"/>
        <end position="212"/>
    </location>
</feature>
<reference evidence="2 3" key="1">
    <citation type="submission" date="2019-08" db="EMBL/GenBank/DDBJ databases">
        <title>The genome of the soybean aphid Biotype 1, its phylome, world population structure and adaptation to the North American continent.</title>
        <authorList>
            <person name="Giordano R."/>
            <person name="Donthu R.K."/>
            <person name="Hernandez A.G."/>
            <person name="Wright C.L."/>
            <person name="Zimin A.V."/>
        </authorList>
    </citation>
    <scope>NUCLEOTIDE SEQUENCE [LARGE SCALE GENOMIC DNA]</scope>
    <source>
        <tissue evidence="2">Whole aphids</tissue>
    </source>
</reference>
<gene>
    <name evidence="2" type="ORF">AGLY_017082</name>
</gene>
<comment type="caution">
    <text evidence="2">The sequence shown here is derived from an EMBL/GenBank/DDBJ whole genome shotgun (WGS) entry which is preliminary data.</text>
</comment>
<sequence length="212" mass="24524">MTSFRGKLVVHKGFFLFYPDTQVSTRCNINSREILDSVLMRSLQDMLNTQNRQVKSFKTAIESVLSNATDYKLVIHSNKVPNGEHRGRYNASSTSEVAVIIIGQQFDKRDIVLRCRDDNLQIISELHRSYDSLQYPLMFPYGEDGYSIESIDIPQVDPVTTVPTQKKSFIYGMLFNQYIVDQYAKIESERLAFIRHNKKTLRAESYIHLQDA</sequence>
<protein>
    <recommendedName>
        <fullName evidence="1">Helitron helicase-like domain-containing protein</fullName>
    </recommendedName>
</protein>
<name>A0A6G0SXY3_APHGL</name>
<keyword evidence="3" id="KW-1185">Reference proteome</keyword>
<dbReference type="InterPro" id="IPR025476">
    <property type="entry name" value="Helitron_helicase-like"/>
</dbReference>
<accession>A0A6G0SXY3</accession>
<evidence type="ECO:0000313" key="2">
    <source>
        <dbReference type="EMBL" id="KAE9522517.1"/>
    </source>
</evidence>
<dbReference type="PANTHER" id="PTHR45786:SF74">
    <property type="entry name" value="ATP-DEPENDENT DNA HELICASE"/>
    <property type="match status" value="1"/>
</dbReference>
<dbReference type="Proteomes" id="UP000475862">
    <property type="component" value="Unassembled WGS sequence"/>
</dbReference>
<dbReference type="Pfam" id="PF14214">
    <property type="entry name" value="Helitron_like_N"/>
    <property type="match status" value="1"/>
</dbReference>